<evidence type="ECO:0000313" key="2">
    <source>
        <dbReference type="Proteomes" id="UP001483337"/>
    </source>
</evidence>
<name>A0ABZ2UMF8_9CYAN</name>
<dbReference type="RefSeq" id="WP_353929130.1">
    <property type="nucleotide sequence ID" value="NZ_CP150886.1"/>
</dbReference>
<proteinExistence type="predicted"/>
<protein>
    <submittedName>
        <fullName evidence="1">DUF2795 domain-containing protein</fullName>
    </submittedName>
</protein>
<evidence type="ECO:0000313" key="1">
    <source>
        <dbReference type="EMBL" id="WZB86214.1"/>
    </source>
</evidence>
<dbReference type="InterPro" id="IPR021527">
    <property type="entry name" value="DUF2795"/>
</dbReference>
<dbReference type="Proteomes" id="UP001483337">
    <property type="component" value="Chromosome"/>
</dbReference>
<sequence>MTKANPVSVQKHLKGVSYPANKEELIKHARKHGADQEVLSLLERLPENQQFGNPAELNKAMGKIR</sequence>
<dbReference type="Pfam" id="PF11387">
    <property type="entry name" value="DUF2795"/>
    <property type="match status" value="1"/>
</dbReference>
<dbReference type="EMBL" id="CP150886">
    <property type="protein sequence ID" value="WZB86214.1"/>
    <property type="molecule type" value="Genomic_DNA"/>
</dbReference>
<accession>A0ABZ2UMF8</accession>
<gene>
    <name evidence="1" type="ORF">WJM97_12415</name>
</gene>
<keyword evidence="2" id="KW-1185">Reference proteome</keyword>
<reference evidence="1 2" key="1">
    <citation type="submission" date="2024-04" db="EMBL/GenBank/DDBJ databases">
        <title>Okeanomitos corallinicola gen. &amp; sp. nov. (Nostocales, Cyanobacteria), a new toxic marine heterocyst-forming cyanobacterium from a coral reef.</title>
        <authorList>
            <person name="Li H."/>
            <person name="Li R."/>
            <person name="Kang J."/>
            <person name="Hii K.S."/>
            <person name="Mohamed H.F."/>
            <person name="Xu X."/>
            <person name="Luo Z."/>
        </authorList>
    </citation>
    <scope>NUCLEOTIDE SEQUENCE [LARGE SCALE GENOMIC DNA]</scope>
    <source>
        <strain evidence="1 2">TIOX110</strain>
    </source>
</reference>
<organism evidence="1 2">
    <name type="scientific">Okeanomitos corallinicola TIOX110</name>
    <dbReference type="NCBI Taxonomy" id="3133117"/>
    <lineage>
        <taxon>Bacteria</taxon>
        <taxon>Bacillati</taxon>
        <taxon>Cyanobacteriota</taxon>
        <taxon>Cyanophyceae</taxon>
        <taxon>Nostocales</taxon>
        <taxon>Aphanizomenonaceae</taxon>
        <taxon>Okeanomitos</taxon>
    </lineage>
</organism>